<dbReference type="Proteomes" id="UP000218288">
    <property type="component" value="Plasmid pMPPM04"/>
</dbReference>
<reference evidence="7 8" key="1">
    <citation type="journal article" date="2016" name="Genome Announc.">
        <title>Complete Genome Sequence of Methylobacterium populi P-1M, Isolated from Pink-Pigmented Household Biofilm.</title>
        <authorList>
            <person name="Morohoshi T."/>
            <person name="Ikeda T."/>
        </authorList>
    </citation>
    <scope>NUCLEOTIDE SEQUENCE [LARGE SCALE GENOMIC DNA]</scope>
    <source>
        <strain evidence="7 8">P-1M</strain>
        <plasmid evidence="8">Plasmid pmppm04 dna</plasmid>
    </source>
</reference>
<gene>
    <name evidence="7" type="primary">virB3</name>
    <name evidence="7" type="ORF">MPPM_5586</name>
</gene>
<sequence>MARGELTEDALFLACTRPAMWQGVPLEALAVNGMATGIIFVLMSNPFYLLIGLVIHYTTRALVSRDYNMFKTLRLWTETKGRARNKDRWGGSSVSPLPLGPARKAREVRVHV</sequence>
<keyword evidence="2 6" id="KW-0812">Transmembrane</keyword>
<proteinExistence type="predicted"/>
<dbReference type="GO" id="GO:0016020">
    <property type="term" value="C:membrane"/>
    <property type="evidence" value="ECO:0007669"/>
    <property type="project" value="UniProtKB-SubCell"/>
</dbReference>
<evidence type="ECO:0000256" key="5">
    <source>
        <dbReference type="SAM" id="MobiDB-lite"/>
    </source>
</evidence>
<comment type="subcellular location">
    <subcellularLocation>
        <location evidence="1">Membrane</location>
    </subcellularLocation>
</comment>
<dbReference type="Pfam" id="PF05101">
    <property type="entry name" value="VirB3"/>
    <property type="match status" value="1"/>
</dbReference>
<dbReference type="RefSeq" id="WP_096488117.1">
    <property type="nucleotide sequence ID" value="NZ_AP014813.1"/>
</dbReference>
<dbReference type="InterPro" id="IPR007792">
    <property type="entry name" value="T4SS_VirB3/TrbD/AvhB"/>
</dbReference>
<organism evidence="7 8">
    <name type="scientific">Methylorubrum populi</name>
    <dbReference type="NCBI Taxonomy" id="223967"/>
    <lineage>
        <taxon>Bacteria</taxon>
        <taxon>Pseudomonadati</taxon>
        <taxon>Pseudomonadota</taxon>
        <taxon>Alphaproteobacteria</taxon>
        <taxon>Hyphomicrobiales</taxon>
        <taxon>Methylobacteriaceae</taxon>
        <taxon>Methylorubrum</taxon>
    </lineage>
</organism>
<keyword evidence="7" id="KW-0614">Plasmid</keyword>
<keyword evidence="4 6" id="KW-0472">Membrane</keyword>
<keyword evidence="3 6" id="KW-1133">Transmembrane helix</keyword>
<evidence type="ECO:0000256" key="2">
    <source>
        <dbReference type="ARBA" id="ARBA00022692"/>
    </source>
</evidence>
<name>A0A160PNR4_9HYPH</name>
<evidence type="ECO:0000256" key="1">
    <source>
        <dbReference type="ARBA" id="ARBA00004370"/>
    </source>
</evidence>
<feature type="transmembrane region" description="Helical" evidence="6">
    <location>
        <begin position="34"/>
        <end position="55"/>
    </location>
</feature>
<protein>
    <submittedName>
        <fullName evidence="7">Type IV secretion protein VirB3</fullName>
    </submittedName>
</protein>
<evidence type="ECO:0000313" key="7">
    <source>
        <dbReference type="EMBL" id="BAU94191.1"/>
    </source>
</evidence>
<feature type="region of interest" description="Disordered" evidence="5">
    <location>
        <begin position="82"/>
        <end position="112"/>
    </location>
</feature>
<evidence type="ECO:0000313" key="8">
    <source>
        <dbReference type="Proteomes" id="UP000218288"/>
    </source>
</evidence>
<evidence type="ECO:0000256" key="6">
    <source>
        <dbReference type="SAM" id="Phobius"/>
    </source>
</evidence>
<evidence type="ECO:0000256" key="4">
    <source>
        <dbReference type="ARBA" id="ARBA00023136"/>
    </source>
</evidence>
<accession>A0A160PNR4</accession>
<dbReference type="OrthoDB" id="9799932at2"/>
<geneLocation type="plasmid" evidence="8">
    <name>pmppm04 dna</name>
</geneLocation>
<dbReference type="AlphaFoldDB" id="A0A160PNR4"/>
<evidence type="ECO:0000256" key="3">
    <source>
        <dbReference type="ARBA" id="ARBA00022989"/>
    </source>
</evidence>
<dbReference type="EMBL" id="AP014813">
    <property type="protein sequence ID" value="BAU94191.1"/>
    <property type="molecule type" value="Genomic_DNA"/>
</dbReference>